<keyword evidence="4" id="KW-1185">Reference proteome</keyword>
<gene>
    <name evidence="3" type="ORF">LOC68_24960</name>
</gene>
<dbReference type="Proteomes" id="UP001139103">
    <property type="component" value="Unassembled WGS sequence"/>
</dbReference>
<evidence type="ECO:0000313" key="3">
    <source>
        <dbReference type="EMBL" id="MCC9631660.1"/>
    </source>
</evidence>
<dbReference type="GO" id="GO:0004180">
    <property type="term" value="F:carboxypeptidase activity"/>
    <property type="evidence" value="ECO:0007669"/>
    <property type="project" value="UniProtKB-KW"/>
</dbReference>
<proteinExistence type="predicted"/>
<dbReference type="EMBL" id="JAJKFT010000010">
    <property type="protein sequence ID" value="MCC9631660.1"/>
    <property type="molecule type" value="Genomic_DNA"/>
</dbReference>
<feature type="region of interest" description="Disordered" evidence="1">
    <location>
        <begin position="104"/>
        <end position="164"/>
    </location>
</feature>
<keyword evidence="2" id="KW-0732">Signal</keyword>
<feature type="chain" id="PRO_5040900564" evidence="2">
    <location>
        <begin position="26"/>
        <end position="164"/>
    </location>
</feature>
<organism evidence="3 4">
    <name type="scientific">Blastopirellula sediminis</name>
    <dbReference type="NCBI Taxonomy" id="2894196"/>
    <lineage>
        <taxon>Bacteria</taxon>
        <taxon>Pseudomonadati</taxon>
        <taxon>Planctomycetota</taxon>
        <taxon>Planctomycetia</taxon>
        <taxon>Pirellulales</taxon>
        <taxon>Pirellulaceae</taxon>
        <taxon>Blastopirellula</taxon>
    </lineage>
</organism>
<reference evidence="3" key="1">
    <citation type="submission" date="2021-11" db="EMBL/GenBank/DDBJ databases">
        <title>Genome sequence.</title>
        <authorList>
            <person name="Sun Q."/>
        </authorList>
    </citation>
    <scope>NUCLEOTIDE SEQUENCE</scope>
    <source>
        <strain evidence="3">JC732</strain>
    </source>
</reference>
<evidence type="ECO:0000313" key="4">
    <source>
        <dbReference type="Proteomes" id="UP001139103"/>
    </source>
</evidence>
<accession>A0A9X1SHW1</accession>
<evidence type="ECO:0000256" key="2">
    <source>
        <dbReference type="SAM" id="SignalP"/>
    </source>
</evidence>
<dbReference type="AlphaFoldDB" id="A0A9X1SHW1"/>
<evidence type="ECO:0000256" key="1">
    <source>
        <dbReference type="SAM" id="MobiDB-lite"/>
    </source>
</evidence>
<keyword evidence="3" id="KW-0121">Carboxypeptidase</keyword>
<comment type="caution">
    <text evidence="3">The sequence shown here is derived from an EMBL/GenBank/DDBJ whole genome shotgun (WGS) entry which is preliminary data.</text>
</comment>
<keyword evidence="3" id="KW-0645">Protease</keyword>
<dbReference type="RefSeq" id="WP_230224031.1">
    <property type="nucleotide sequence ID" value="NZ_JAJKFT010000010.1"/>
</dbReference>
<feature type="signal peptide" evidence="2">
    <location>
        <begin position="1"/>
        <end position="25"/>
    </location>
</feature>
<keyword evidence="3" id="KW-0378">Hydrolase</keyword>
<dbReference type="PROSITE" id="PS51257">
    <property type="entry name" value="PROKAR_LIPOPROTEIN"/>
    <property type="match status" value="1"/>
</dbReference>
<name>A0A9X1SHW1_9BACT</name>
<protein>
    <submittedName>
        <fullName evidence="3">Carboxypeptidase-like regulatory domain-containing protein</fullName>
    </submittedName>
</protein>
<sequence>MYIPKIRPALVRTIGLLLVCCPAFFGCDLGANGPGTVPVTGKITYRGQPVPAAIVQFKPNDGDASHGAVGRSDAEGAFQMTTREFAGVVPGTYQITVVKYDAKTPEASTKENEEEEYTPPDEHARPTPGPKNVLPAKYANADKSGLTAEVTPSGPNEVVLELVD</sequence>